<dbReference type="PROSITE" id="PS00662">
    <property type="entry name" value="T2SP_E"/>
    <property type="match status" value="1"/>
</dbReference>
<evidence type="ECO:0000313" key="6">
    <source>
        <dbReference type="Proteomes" id="UP001191019"/>
    </source>
</evidence>
<accession>A0ABY0FQB6</accession>
<evidence type="ECO:0000256" key="3">
    <source>
        <dbReference type="ARBA" id="ARBA00022840"/>
    </source>
</evidence>
<keyword evidence="3" id="KW-0067">ATP-binding</keyword>
<dbReference type="Proteomes" id="UP001191019">
    <property type="component" value="Unassembled WGS sequence"/>
</dbReference>
<dbReference type="Gene3D" id="3.30.300.160">
    <property type="entry name" value="Type II secretion system, protein E, N-terminal domain"/>
    <property type="match status" value="1"/>
</dbReference>
<dbReference type="SUPFAM" id="SSF52540">
    <property type="entry name" value="P-loop containing nucleoside triphosphate hydrolases"/>
    <property type="match status" value="1"/>
</dbReference>
<keyword evidence="2" id="KW-0547">Nucleotide-binding</keyword>
<dbReference type="CDD" id="cd01129">
    <property type="entry name" value="PulE-GspE-like"/>
    <property type="match status" value="1"/>
</dbReference>
<dbReference type="Gene3D" id="3.30.450.90">
    <property type="match status" value="1"/>
</dbReference>
<protein>
    <submittedName>
        <fullName evidence="5">Type II secretion system protein E</fullName>
    </submittedName>
</protein>
<evidence type="ECO:0000313" key="5">
    <source>
        <dbReference type="EMBL" id="RYC75015.1"/>
    </source>
</evidence>
<dbReference type="Pfam" id="PF05157">
    <property type="entry name" value="MshEN"/>
    <property type="match status" value="1"/>
</dbReference>
<reference evidence="5 6" key="1">
    <citation type="journal article" date="2018" name="bioRxiv">
        <title>Evidence of independent acquisition and adaption of ultra-small bacteria to human hosts across the highly diverse yet reduced genomes of the phylum Saccharibacteria.</title>
        <authorList>
            <person name="McLean J.S."/>
            <person name="Bor B."/>
            <person name="To T.T."/>
            <person name="Liu Q."/>
            <person name="Kearns K.A."/>
            <person name="Solden L.M."/>
            <person name="Wrighton K.C."/>
            <person name="He X."/>
            <person name="Shi W."/>
        </authorList>
    </citation>
    <scope>NUCLEOTIDE SEQUENCE [LARGE SCALE GENOMIC DNA]</scope>
    <source>
        <strain evidence="5 6">TM7_G3_2_Rum_HOT_351B</strain>
    </source>
</reference>
<dbReference type="RefSeq" id="WP_129734687.1">
    <property type="nucleotide sequence ID" value="NZ_PRLM01000002.1"/>
</dbReference>
<dbReference type="SUPFAM" id="SSF160246">
    <property type="entry name" value="EspE N-terminal domain-like"/>
    <property type="match status" value="1"/>
</dbReference>
<organism evidence="5 6">
    <name type="scientific">Candidatus Nanosyncoccus alces</name>
    <dbReference type="NCBI Taxonomy" id="2171997"/>
    <lineage>
        <taxon>Bacteria</taxon>
        <taxon>Candidatus Saccharimonadota</taxon>
        <taxon>Candidatus Nanosyncoccalia</taxon>
        <taxon>Candidatus Nanosyncoccales</taxon>
        <taxon>Candidatus Nanosyncoccaceae</taxon>
        <taxon>Candidatus Nanosyncoccus</taxon>
    </lineage>
</organism>
<dbReference type="PANTHER" id="PTHR30258:SF2">
    <property type="entry name" value="COMG OPERON PROTEIN 1"/>
    <property type="match status" value="1"/>
</dbReference>
<proteinExistence type="inferred from homology"/>
<dbReference type="InterPro" id="IPR001482">
    <property type="entry name" value="T2SS/T4SS_dom"/>
</dbReference>
<dbReference type="Pfam" id="PF00437">
    <property type="entry name" value="T2SSE"/>
    <property type="match status" value="1"/>
</dbReference>
<comment type="caution">
    <text evidence="5">The sequence shown here is derived from an EMBL/GenBank/DDBJ whole genome shotgun (WGS) entry which is preliminary data.</text>
</comment>
<evidence type="ECO:0000256" key="1">
    <source>
        <dbReference type="ARBA" id="ARBA00006611"/>
    </source>
</evidence>
<sequence>MALLTKEAEEKIINLLLSEGLADPNLVQAVKEESIRENKPTLSELTRRKIISDDMVSHATALIIGVPYVELKNIDIDQDILSKIPMEASTRVMAVPLGEKDGMLNVAMVDVTNVQATDYLSTLVNQPIRVWMSSERGIREALEQYHGDFSGVKEAVRETGEEAAAEAQSNVKTIVQDSPISKALTTILSYAAKTKASDIHIEPLENSLIIRCRIDGVLRKIMELPKTVAPALVSRIKILSNLKIDEHRIPQDGQFTVLVDDQEIDLRIAISPVTWGEQVVIRLLDKKGVSMEIEKMGMSGRALRSVLEGIKKPNGMILTSGPTGSGKSTTLYALIQKIKSEAINIVTLEDPVEYKMDGINQIQVNVDAGLTFASGLRSILRQDPDVVMVGEIRDSETASLAVQAALTGHLVFSTLHTNSAAGILPRLLDMGIEPFLLASTLNVVIGQRLVRRVTEKREMYKSSEIETKAINSVVGDLLPKDKESVADVSEDLGYPGLPIRSDEFYMLAHGMDSKETPGGYAGRAGLYETIDVDEDIQKLIISHATANEIMRLAKSKGTVTMRQDGFLKALSGITTMEEVNRVASDLS</sequence>
<evidence type="ECO:0000256" key="2">
    <source>
        <dbReference type="ARBA" id="ARBA00022741"/>
    </source>
</evidence>
<evidence type="ECO:0000259" key="4">
    <source>
        <dbReference type="PROSITE" id="PS00662"/>
    </source>
</evidence>
<gene>
    <name evidence="5" type="primary">xpsE_1</name>
    <name evidence="5" type="ORF">G3RUM_00296</name>
</gene>
<dbReference type="InterPro" id="IPR037257">
    <property type="entry name" value="T2SS_E_N_sf"/>
</dbReference>
<keyword evidence="6" id="KW-1185">Reference proteome</keyword>
<name>A0ABY0FQB6_9BACT</name>
<comment type="similarity">
    <text evidence="1">Belongs to the GSP E family.</text>
</comment>
<reference evidence="5 6" key="2">
    <citation type="journal article" date="2020" name="Cell Rep.">
        <title>Acquisition and Adaptation of Ultra-small Parasitic Reduced Genome Bacteria to Mammalian Hosts.</title>
        <authorList>
            <person name="McLean J.S."/>
            <person name="Bor B."/>
            <person name="Kerns K.A."/>
            <person name="Liu Q."/>
            <person name="To T.T."/>
            <person name="Solden L."/>
            <person name="Hendrickson E.L."/>
            <person name="Wrighton K."/>
            <person name="Shi W."/>
            <person name="He X."/>
        </authorList>
    </citation>
    <scope>NUCLEOTIDE SEQUENCE [LARGE SCALE GENOMIC DNA]</scope>
    <source>
        <strain evidence="5 6">TM7_G3_2_Rum_HOT_351B</strain>
    </source>
</reference>
<dbReference type="Gene3D" id="3.40.50.300">
    <property type="entry name" value="P-loop containing nucleotide triphosphate hydrolases"/>
    <property type="match status" value="1"/>
</dbReference>
<dbReference type="InterPro" id="IPR027417">
    <property type="entry name" value="P-loop_NTPase"/>
</dbReference>
<dbReference type="InterPro" id="IPR007831">
    <property type="entry name" value="T2SS_GspE_N"/>
</dbReference>
<feature type="domain" description="Bacterial type II secretion system protein E" evidence="4">
    <location>
        <begin position="380"/>
        <end position="394"/>
    </location>
</feature>
<dbReference type="PANTHER" id="PTHR30258">
    <property type="entry name" value="TYPE II SECRETION SYSTEM PROTEIN GSPE-RELATED"/>
    <property type="match status" value="1"/>
</dbReference>
<dbReference type="EMBL" id="PRLM01000002">
    <property type="protein sequence ID" value="RYC75015.1"/>
    <property type="molecule type" value="Genomic_DNA"/>
</dbReference>